<evidence type="ECO:0000259" key="2">
    <source>
        <dbReference type="Pfam" id="PF07995"/>
    </source>
</evidence>
<organism evidence="3 4">
    <name type="scientific">Vibrio algivorus</name>
    <dbReference type="NCBI Taxonomy" id="1667024"/>
    <lineage>
        <taxon>Bacteria</taxon>
        <taxon>Pseudomonadati</taxon>
        <taxon>Pseudomonadota</taxon>
        <taxon>Gammaproteobacteria</taxon>
        <taxon>Vibrionales</taxon>
        <taxon>Vibrionaceae</taxon>
        <taxon>Vibrio</taxon>
    </lineage>
</organism>
<dbReference type="EMBL" id="BSPV01000004">
    <property type="protein sequence ID" value="GLT14649.1"/>
    <property type="molecule type" value="Genomic_DNA"/>
</dbReference>
<keyword evidence="4" id="KW-1185">Reference proteome</keyword>
<evidence type="ECO:0000313" key="4">
    <source>
        <dbReference type="Proteomes" id="UP001157156"/>
    </source>
</evidence>
<dbReference type="Pfam" id="PF07995">
    <property type="entry name" value="GSDH"/>
    <property type="match status" value="1"/>
</dbReference>
<name>A0ABQ6ENS4_9VIBR</name>
<accession>A0ABQ6ENS4</accession>
<dbReference type="InterPro" id="IPR012938">
    <property type="entry name" value="Glc/Sorbosone_DH"/>
</dbReference>
<sequence>MPMLSLLSQCKRYSSLLLFSSIAAFPSIANTQDASENQQNYTTKIVANNLGVIWGMDWVDTNHLLMTERNGHVYLLDLTTKQKSEISGLPDIKVSGQGGLLDVARYTDSNKQTWFYFTYVKPLQNGNSATTLARAQLDINKKALTQWQDLLVTDSADDSSKHFGSRITFNDTGYVFFGVGDRGNRDNGQNMDNQAAAILRLNTDGSVPQDNPFIKMKQGNEAVWSYGHRNPQGLVYDSKRNLLWEVEHGPRGGDEINIIKPGLNYGWAKTSHGKEYWNPLDVGEAKTLPGIEPPLMVYIPSIAPSSAVIYQGEAFPNWNDNMLIGALAGTHINMVSFDEQNQPKDEVRLVEDLNERVRDIAISKQGLVYFSTDSGKLYKLSPKK</sequence>
<dbReference type="InterPro" id="IPR011041">
    <property type="entry name" value="Quinoprot_gluc/sorb_DH_b-prop"/>
</dbReference>
<comment type="caution">
    <text evidence="3">The sequence shown here is derived from an EMBL/GenBank/DDBJ whole genome shotgun (WGS) entry which is preliminary data.</text>
</comment>
<proteinExistence type="predicted"/>
<gene>
    <name evidence="3" type="ORF">GCM10007931_16240</name>
</gene>
<dbReference type="RefSeq" id="WP_089123028.1">
    <property type="nucleotide sequence ID" value="NZ_BSPV01000004.1"/>
</dbReference>
<protein>
    <submittedName>
        <fullName evidence="3">Dehydrogenase</fullName>
    </submittedName>
</protein>
<dbReference type="PANTHER" id="PTHR19328:SF75">
    <property type="entry name" value="ALDOSE SUGAR DEHYDROGENASE YLII"/>
    <property type="match status" value="1"/>
</dbReference>
<dbReference type="Proteomes" id="UP001157156">
    <property type="component" value="Unassembled WGS sequence"/>
</dbReference>
<dbReference type="InterPro" id="IPR011042">
    <property type="entry name" value="6-blade_b-propeller_TolB-like"/>
</dbReference>
<feature type="domain" description="Glucose/Sorbosone dehydrogenase" evidence="2">
    <location>
        <begin position="54"/>
        <end position="378"/>
    </location>
</feature>
<dbReference type="Gene3D" id="2.120.10.30">
    <property type="entry name" value="TolB, C-terminal domain"/>
    <property type="match status" value="1"/>
</dbReference>
<feature type="signal peptide" evidence="1">
    <location>
        <begin position="1"/>
        <end position="29"/>
    </location>
</feature>
<evidence type="ECO:0000256" key="1">
    <source>
        <dbReference type="SAM" id="SignalP"/>
    </source>
</evidence>
<dbReference type="PANTHER" id="PTHR19328">
    <property type="entry name" value="HEDGEHOG-INTERACTING PROTEIN"/>
    <property type="match status" value="1"/>
</dbReference>
<dbReference type="SUPFAM" id="SSF50952">
    <property type="entry name" value="Soluble quinoprotein glucose dehydrogenase"/>
    <property type="match status" value="1"/>
</dbReference>
<keyword evidence="1" id="KW-0732">Signal</keyword>
<feature type="chain" id="PRO_5045284440" evidence="1">
    <location>
        <begin position="30"/>
        <end position="384"/>
    </location>
</feature>
<reference evidence="4" key="1">
    <citation type="journal article" date="2019" name="Int. J. Syst. Evol. Microbiol.">
        <title>The Global Catalogue of Microorganisms (GCM) 10K type strain sequencing project: providing services to taxonomists for standard genome sequencing and annotation.</title>
        <authorList>
            <consortium name="The Broad Institute Genomics Platform"/>
            <consortium name="The Broad Institute Genome Sequencing Center for Infectious Disease"/>
            <person name="Wu L."/>
            <person name="Ma J."/>
        </authorList>
    </citation>
    <scope>NUCLEOTIDE SEQUENCE [LARGE SCALE GENOMIC DNA]</scope>
    <source>
        <strain evidence="4">NBRC 111146</strain>
    </source>
</reference>
<evidence type="ECO:0000313" key="3">
    <source>
        <dbReference type="EMBL" id="GLT14649.1"/>
    </source>
</evidence>